<reference evidence="1 2" key="1">
    <citation type="journal article" date="2006" name="Nature">
        <title>Global trends of whole-genome duplications revealed by the ciliate Paramecium tetraurelia.</title>
        <authorList>
            <consortium name="Genoscope"/>
            <person name="Aury J.-M."/>
            <person name="Jaillon O."/>
            <person name="Duret L."/>
            <person name="Noel B."/>
            <person name="Jubin C."/>
            <person name="Porcel B.M."/>
            <person name="Segurens B."/>
            <person name="Daubin V."/>
            <person name="Anthouard V."/>
            <person name="Aiach N."/>
            <person name="Arnaiz O."/>
            <person name="Billaut A."/>
            <person name="Beisson J."/>
            <person name="Blanc I."/>
            <person name="Bouhouche K."/>
            <person name="Camara F."/>
            <person name="Duharcourt S."/>
            <person name="Guigo R."/>
            <person name="Gogendeau D."/>
            <person name="Katinka M."/>
            <person name="Keller A.-M."/>
            <person name="Kissmehl R."/>
            <person name="Klotz C."/>
            <person name="Koll F."/>
            <person name="Le Moue A."/>
            <person name="Lepere C."/>
            <person name="Malinsky S."/>
            <person name="Nowacki M."/>
            <person name="Nowak J.K."/>
            <person name="Plattner H."/>
            <person name="Poulain J."/>
            <person name="Ruiz F."/>
            <person name="Serrano V."/>
            <person name="Zagulski M."/>
            <person name="Dessen P."/>
            <person name="Betermier M."/>
            <person name="Weissenbach J."/>
            <person name="Scarpelli C."/>
            <person name="Schachter V."/>
            <person name="Sperling L."/>
            <person name="Meyer E."/>
            <person name="Cohen J."/>
            <person name="Wincker P."/>
        </authorList>
    </citation>
    <scope>NUCLEOTIDE SEQUENCE [LARGE SCALE GENOMIC DNA]</scope>
    <source>
        <strain evidence="1 2">Stock d4-2</strain>
    </source>
</reference>
<dbReference type="EMBL" id="CT868036">
    <property type="protein sequence ID" value="CAK65147.1"/>
    <property type="molecule type" value="Genomic_DNA"/>
</dbReference>
<evidence type="ECO:0000313" key="2">
    <source>
        <dbReference type="Proteomes" id="UP000000600"/>
    </source>
</evidence>
<sequence>MYIFNEKNNYQIQVTQDNTPSIENRTQQDLISSVRRQGTPRQSKVRFVKDPLENECHFEQPNPFLFNEQLKHSFRLFGIENCLELSQRVQSCNWSDSQNRSIQTISKWKSISNLVEIKIINQNVYVVVKLFADDLLQCKIKVQERYNKIKQLIQQKMKSKNKNDSLRDVQMFKHLFDTLQPIIDQISFNCIVHVKRI</sequence>
<dbReference type="HOGENOM" id="CLU_1386543_0_0_1"/>
<organism evidence="1 2">
    <name type="scientific">Paramecium tetraurelia</name>
    <dbReference type="NCBI Taxonomy" id="5888"/>
    <lineage>
        <taxon>Eukaryota</taxon>
        <taxon>Sar</taxon>
        <taxon>Alveolata</taxon>
        <taxon>Ciliophora</taxon>
        <taxon>Intramacronucleata</taxon>
        <taxon>Oligohymenophorea</taxon>
        <taxon>Peniculida</taxon>
        <taxon>Parameciidae</taxon>
        <taxon>Paramecium</taxon>
    </lineage>
</organism>
<dbReference type="Proteomes" id="UP000000600">
    <property type="component" value="Unassembled WGS sequence"/>
</dbReference>
<accession>A0C2Y0</accession>
<proteinExistence type="predicted"/>
<gene>
    <name evidence="1" type="ORF">GSPATT00034625001</name>
</gene>
<keyword evidence="2" id="KW-1185">Reference proteome</keyword>
<name>A0C2Y0_PARTE</name>
<evidence type="ECO:0000313" key="1">
    <source>
        <dbReference type="EMBL" id="CAK65147.1"/>
    </source>
</evidence>
<protein>
    <submittedName>
        <fullName evidence="1">Uncharacterized protein</fullName>
    </submittedName>
</protein>
<dbReference type="AlphaFoldDB" id="A0C2Y0"/>
<dbReference type="GeneID" id="5018329"/>
<dbReference type="InParanoid" id="A0C2Y0"/>
<dbReference type="RefSeq" id="XP_001432544.1">
    <property type="nucleotide sequence ID" value="XM_001432507.1"/>
</dbReference>
<dbReference type="KEGG" id="ptm:GSPATT00034625001"/>